<dbReference type="SUPFAM" id="SSF48371">
    <property type="entry name" value="ARM repeat"/>
    <property type="match status" value="1"/>
</dbReference>
<dbReference type="OrthoDB" id="28947at2759"/>
<feature type="region of interest" description="Disordered" evidence="2">
    <location>
        <begin position="1042"/>
        <end position="1213"/>
    </location>
</feature>
<dbReference type="AlphaFoldDB" id="A0A9W9XJS0"/>
<comment type="caution">
    <text evidence="4">The sequence shown here is derived from an EMBL/GenBank/DDBJ whole genome shotgun (WGS) entry which is preliminary data.</text>
</comment>
<feature type="compositionally biased region" description="Low complexity" evidence="2">
    <location>
        <begin position="126"/>
        <end position="145"/>
    </location>
</feature>
<evidence type="ECO:0000313" key="5">
    <source>
        <dbReference type="Proteomes" id="UP001149954"/>
    </source>
</evidence>
<organism evidence="4 5">
    <name type="scientific">Penicillium fimorum</name>
    <dbReference type="NCBI Taxonomy" id="1882269"/>
    <lineage>
        <taxon>Eukaryota</taxon>
        <taxon>Fungi</taxon>
        <taxon>Dikarya</taxon>
        <taxon>Ascomycota</taxon>
        <taxon>Pezizomycotina</taxon>
        <taxon>Eurotiomycetes</taxon>
        <taxon>Eurotiomycetidae</taxon>
        <taxon>Eurotiales</taxon>
        <taxon>Aspergillaceae</taxon>
        <taxon>Penicillium</taxon>
    </lineage>
</organism>
<feature type="region of interest" description="Disordered" evidence="2">
    <location>
        <begin position="166"/>
        <end position="347"/>
    </location>
</feature>
<feature type="region of interest" description="Disordered" evidence="2">
    <location>
        <begin position="673"/>
        <end position="716"/>
    </location>
</feature>
<feature type="compositionally biased region" description="Acidic residues" evidence="2">
    <location>
        <begin position="1118"/>
        <end position="1136"/>
    </location>
</feature>
<dbReference type="PANTHER" id="PTHR12048">
    <property type="entry name" value="CCAAT-BINDING FACTOR-RELATED"/>
    <property type="match status" value="1"/>
</dbReference>
<feature type="compositionally biased region" description="Basic and acidic residues" evidence="2">
    <location>
        <begin position="210"/>
        <end position="249"/>
    </location>
</feature>
<evidence type="ECO:0000259" key="3">
    <source>
        <dbReference type="Pfam" id="PF03914"/>
    </source>
</evidence>
<keyword evidence="5" id="KW-1185">Reference proteome</keyword>
<reference evidence="4" key="1">
    <citation type="submission" date="2022-12" db="EMBL/GenBank/DDBJ databases">
        <authorList>
            <person name="Petersen C."/>
        </authorList>
    </citation>
    <scope>NUCLEOTIDE SEQUENCE</scope>
    <source>
        <strain evidence="4">IBT 29495</strain>
    </source>
</reference>
<dbReference type="InterPro" id="IPR040155">
    <property type="entry name" value="CEBPZ/Mak21-like"/>
</dbReference>
<evidence type="ECO:0000256" key="1">
    <source>
        <dbReference type="ARBA" id="ARBA00007797"/>
    </source>
</evidence>
<proteinExistence type="inferred from homology"/>
<dbReference type="EMBL" id="JAPWDS010000006">
    <property type="protein sequence ID" value="KAJ5494282.1"/>
    <property type="molecule type" value="Genomic_DNA"/>
</dbReference>
<feature type="region of interest" description="Disordered" evidence="2">
    <location>
        <begin position="884"/>
        <end position="913"/>
    </location>
</feature>
<dbReference type="GO" id="GO:0005634">
    <property type="term" value="C:nucleus"/>
    <property type="evidence" value="ECO:0007669"/>
    <property type="project" value="UniProtKB-ARBA"/>
</dbReference>
<evidence type="ECO:0000256" key="2">
    <source>
        <dbReference type="SAM" id="MobiDB-lite"/>
    </source>
</evidence>
<feature type="compositionally biased region" description="Acidic residues" evidence="2">
    <location>
        <begin position="1154"/>
        <end position="1180"/>
    </location>
</feature>
<dbReference type="Proteomes" id="UP001149954">
    <property type="component" value="Unassembled WGS sequence"/>
</dbReference>
<feature type="non-terminal residue" evidence="4">
    <location>
        <position position="1236"/>
    </location>
</feature>
<dbReference type="InterPro" id="IPR005612">
    <property type="entry name" value="CCAAT-binding_factor"/>
</dbReference>
<accession>A0A9W9XJS0</accession>
<feature type="region of interest" description="Disordered" evidence="2">
    <location>
        <begin position="94"/>
        <end position="147"/>
    </location>
</feature>
<feature type="compositionally biased region" description="Basic residues" evidence="2">
    <location>
        <begin position="688"/>
        <end position="702"/>
    </location>
</feature>
<dbReference type="InterPro" id="IPR016024">
    <property type="entry name" value="ARM-type_fold"/>
</dbReference>
<sequence length="1236" mass="137397">HTIKHIQSIFWKRVREDCIAGSAGSTLAAARLYALTEVSIIFAIELLAKHKISCRSKPLSLLRCFLSYWSERPDNPPQKISPSNFLSSIIQPQSQHTMVTGKGKRSSGAAEAQSQHTMVTGKGKRSSGAAEAASATSTSAPAAETMPFMPDESAFAGLRQKIEQRLKTQNQSTGKGKKDNTKPPPPTANAFANKGKQYPAKPSRPQDSAQGKKRDRSGEVIAREQNKGGMNKQEKPKVGKKSNDDETLRQEILAMGGTEEDLDLLAGVDSESEVEGESGKVDDDLRKQLSSMLEASGHVVPEDLADDEVEDVEEEIESEDDIENSEDEAESSGPESDIEETPAPKYEATVPKEYLKLNVLPRSDWYNIPMPSSAKDTKQMNALPRHLMERVHELANKLLQEENEEYAAAQRASASSSHKFYSTIMASGTLSDKISALTLNVQESPLHNTKALETLIGLGKKRSRAQAVEVLRSLKDMFAQGTLLPSDRRLKSFTNQPGLVAAFQGAGGRWNEKDPLPGGLKKSELIVWAFENIVKDQFFEVIKILEIWCNDEIEFSRTRAVSYVYELLKEKPEQETNLLRLLVNKLGDPGKKIASRASYLLLQLMQSHPMMKPIIIKSVEEVLFRPGQSSHAKYYAVITLNQTILRLKEEKVAGQLLDIYFGLFLVLLKPTHQGKADSNGKPSPKGKPAPKGKYNKHGKGSKGKGDDDAAKGQAQDDEMREKLISGVLTGVNRAYPFTDSDSERMSKHLDTLFRITHSSNFNTSIQALMLIQQLTVANQVSGDRFYRTLYESLLDPRIATSSKQSLYLNLLYKALKNDLNVRRVKAFVKRLVQVLGMHQPSFICGVFFMIRELEKTFTGLTALVDQPEENDDDDEEVFRDVLDEDDEQPEPAPIVEAKKQNNVYDPRKRDPEHSNAERSCLWELLPFTTHFHPSVSLNATNLLEHKPMSGKPDLTLHTLTHFLDRFVYRTPKANASSRGASIMQPLGGGEVADRLVEAGKKAENQLPLNTEAFWKKKANDVAAEDVFFHEYFTRVNKDKEKVRSKKSKDVDAEDNSDEGLSEDEDQIWKALVDSRPELEADEDSDDDLDMSDLESALDSDEDGEGDEDDSDGGVIFNDESDVPSDEEMAEFSEPEEAAPPVKTKKAAKKPSKEAEEDSDDFDMDVSDDDAFIDSDEDLPSDMEFGGIELEEPEKPADAAAPESNRSKRRKLKQLPTFASADDYAALLANEDSDVGM</sequence>
<feature type="compositionally biased region" description="Acidic residues" evidence="2">
    <location>
        <begin position="1051"/>
        <end position="1065"/>
    </location>
</feature>
<gene>
    <name evidence="4" type="ORF">N7463_010369</name>
</gene>
<comment type="similarity">
    <text evidence="1">Belongs to the CBF/MAK21 family.</text>
</comment>
<evidence type="ECO:0000313" key="4">
    <source>
        <dbReference type="EMBL" id="KAJ5494282.1"/>
    </source>
</evidence>
<feature type="compositionally biased region" description="Acidic residues" evidence="2">
    <location>
        <begin position="1079"/>
        <end position="1111"/>
    </location>
</feature>
<dbReference type="Pfam" id="PF03914">
    <property type="entry name" value="CBF"/>
    <property type="match status" value="1"/>
</dbReference>
<feature type="compositionally biased region" description="Basic and acidic residues" evidence="2">
    <location>
        <begin position="277"/>
        <end position="287"/>
    </location>
</feature>
<protein>
    <recommendedName>
        <fullName evidence="3">CCAAT-binding factor domain-containing protein</fullName>
    </recommendedName>
</protein>
<feature type="domain" description="CCAAT-binding factor" evidence="3">
    <location>
        <begin position="764"/>
        <end position="938"/>
    </location>
</feature>
<reference evidence="4" key="2">
    <citation type="journal article" date="2023" name="IMA Fungus">
        <title>Comparative genomic study of the Penicillium genus elucidates a diverse pangenome and 15 lateral gene transfer events.</title>
        <authorList>
            <person name="Petersen C."/>
            <person name="Sorensen T."/>
            <person name="Nielsen M.R."/>
            <person name="Sondergaard T.E."/>
            <person name="Sorensen J.L."/>
            <person name="Fitzpatrick D.A."/>
            <person name="Frisvad J.C."/>
            <person name="Nielsen K.L."/>
        </authorList>
    </citation>
    <scope>NUCLEOTIDE SEQUENCE</scope>
    <source>
        <strain evidence="4">IBT 29495</strain>
    </source>
</reference>
<dbReference type="PANTHER" id="PTHR12048:SF0">
    <property type="entry name" value="CCAAT_ENHANCER-BINDING PROTEIN ZETA"/>
    <property type="match status" value="1"/>
</dbReference>
<name>A0A9W9XJS0_9EURO</name>
<feature type="compositionally biased region" description="Acidic residues" evidence="2">
    <location>
        <begin position="303"/>
        <end position="340"/>
    </location>
</feature>